<dbReference type="AlphaFoldDB" id="A0A2C5ZHR9"/>
<evidence type="ECO:0000313" key="2">
    <source>
        <dbReference type="Proteomes" id="UP000226431"/>
    </source>
</evidence>
<evidence type="ECO:0000313" key="1">
    <source>
        <dbReference type="EMBL" id="PHH79413.1"/>
    </source>
</evidence>
<gene>
    <name evidence="1" type="ORF">CDD80_4866</name>
</gene>
<organism evidence="1 2">
    <name type="scientific">Ophiocordyceps camponoti-rufipedis</name>
    <dbReference type="NCBI Taxonomy" id="2004952"/>
    <lineage>
        <taxon>Eukaryota</taxon>
        <taxon>Fungi</taxon>
        <taxon>Dikarya</taxon>
        <taxon>Ascomycota</taxon>
        <taxon>Pezizomycotina</taxon>
        <taxon>Sordariomycetes</taxon>
        <taxon>Hypocreomycetidae</taxon>
        <taxon>Hypocreales</taxon>
        <taxon>Ophiocordycipitaceae</taxon>
        <taxon>Ophiocordyceps</taxon>
    </lineage>
</organism>
<dbReference type="STRING" id="2004952.A0A2C5ZHR9"/>
<proteinExistence type="predicted"/>
<name>A0A2C5ZHR9_9HYPO</name>
<sequence length="285" mass="30999">MAQSPNRSPHIIRLSQAFHLPRCANSLDHILAATATMSEKSSSGHLHSLITSAAPTFAGADLHQLPSAKPQTRFFATTPDAETLLLSLAPCATTLLRCERSLIPSEVALLRWLSGVSDDTSGRDGVRRVVPQPSPQLLRPFLPSLLKHGRACNGRHGEYILTKPVAGTTIASLNPPLTNKERMCVDFQVGQLLRCISSHQSPNGKFGTAVAVLSEPTASDALWQRAVISDLNSCHDKWSDAFLCILESALRDAEDFRVAIRTPKNPWMTPQTSESAVFFMNATMP</sequence>
<dbReference type="Proteomes" id="UP000226431">
    <property type="component" value="Unassembled WGS sequence"/>
</dbReference>
<keyword evidence="2" id="KW-1185">Reference proteome</keyword>
<protein>
    <submittedName>
        <fullName evidence="1">Uncharacterized protein</fullName>
    </submittedName>
</protein>
<accession>A0A2C5ZHR9</accession>
<dbReference type="EMBL" id="NJES01000046">
    <property type="protein sequence ID" value="PHH79413.1"/>
    <property type="molecule type" value="Genomic_DNA"/>
</dbReference>
<dbReference type="OrthoDB" id="5210591at2759"/>
<reference evidence="1 2" key="1">
    <citation type="submission" date="2017-06" db="EMBL/GenBank/DDBJ databases">
        <title>Ant-infecting Ophiocordyceps genomes reveal a high diversity of potential behavioral manipulation genes and a possible major role for enterotoxins.</title>
        <authorList>
            <person name="De Bekker C."/>
            <person name="Evans H.C."/>
            <person name="Brachmann A."/>
            <person name="Hughes D.P."/>
        </authorList>
    </citation>
    <scope>NUCLEOTIDE SEQUENCE [LARGE SCALE GENOMIC DNA]</scope>
    <source>
        <strain evidence="1 2">Map16</strain>
    </source>
</reference>
<comment type="caution">
    <text evidence="1">The sequence shown here is derived from an EMBL/GenBank/DDBJ whole genome shotgun (WGS) entry which is preliminary data.</text>
</comment>